<protein>
    <submittedName>
        <fullName evidence="1">Uncharacterized protein</fullName>
    </submittedName>
</protein>
<gene>
    <name evidence="1" type="ORF">BET03_12350</name>
</gene>
<proteinExistence type="predicted"/>
<dbReference type="EMBL" id="MCIB01000017">
    <property type="protein sequence ID" value="RKD31578.1"/>
    <property type="molecule type" value="Genomic_DNA"/>
</dbReference>
<accession>A0A419T2D5</accession>
<comment type="caution">
    <text evidence="1">The sequence shown here is derived from an EMBL/GenBank/DDBJ whole genome shotgun (WGS) entry which is preliminary data.</text>
</comment>
<name>A0A419T2D5_9FIRM</name>
<keyword evidence="2" id="KW-1185">Reference proteome</keyword>
<evidence type="ECO:0000313" key="1">
    <source>
        <dbReference type="EMBL" id="RKD31578.1"/>
    </source>
</evidence>
<dbReference type="Pfam" id="PF20353">
    <property type="entry name" value="DUF6648"/>
    <property type="match status" value="1"/>
</dbReference>
<dbReference type="OrthoDB" id="1705959at2"/>
<dbReference type="InterPro" id="IPR046590">
    <property type="entry name" value="DUF6648"/>
</dbReference>
<sequence>MYFKKEKTIFDKFFNQRDALIIQYMNGDITKREFLQLNFDYIQRLRIEPFTKIDSYEKGMYNYQYYNMMAKYYSMMASDVKKRNKHAKYYNTYLSKSSYFYRQKDKSTLKLLKHLNFENIDAYFIKVRSKYLRNKLYEIVLKDYDNAILHSKSKWLLRILREEGVFTEGVKESLIDEYINEKY</sequence>
<dbReference type="AlphaFoldDB" id="A0A419T2D5"/>
<dbReference type="Proteomes" id="UP000284177">
    <property type="component" value="Unassembled WGS sequence"/>
</dbReference>
<reference evidence="1 2" key="1">
    <citation type="submission" date="2016-08" db="EMBL/GenBank/DDBJ databases">
        <title>Novel Firmicutes and Novel Genomes.</title>
        <authorList>
            <person name="Poppleton D.I."/>
            <person name="Gribaldo S."/>
        </authorList>
    </citation>
    <scope>NUCLEOTIDE SEQUENCE [LARGE SCALE GENOMIC DNA]</scope>
    <source>
        <strain evidence="1 2">CTT3</strain>
    </source>
</reference>
<evidence type="ECO:0000313" key="2">
    <source>
        <dbReference type="Proteomes" id="UP000284177"/>
    </source>
</evidence>
<organism evidence="1 2">
    <name type="scientific">Thermohalobacter berrensis</name>
    <dbReference type="NCBI Taxonomy" id="99594"/>
    <lineage>
        <taxon>Bacteria</taxon>
        <taxon>Bacillati</taxon>
        <taxon>Bacillota</taxon>
        <taxon>Tissierellia</taxon>
        <taxon>Tissierellales</taxon>
        <taxon>Thermohalobacteraceae</taxon>
        <taxon>Thermohalobacter</taxon>
    </lineage>
</organism>